<evidence type="ECO:0000313" key="1">
    <source>
        <dbReference type="EMBL" id="KIM52949.1"/>
    </source>
</evidence>
<gene>
    <name evidence="1" type="ORF">SCLCIDRAFT_1223346</name>
</gene>
<reference evidence="1 2" key="1">
    <citation type="submission" date="2014-04" db="EMBL/GenBank/DDBJ databases">
        <authorList>
            <consortium name="DOE Joint Genome Institute"/>
            <person name="Kuo A."/>
            <person name="Kohler A."/>
            <person name="Nagy L.G."/>
            <person name="Floudas D."/>
            <person name="Copeland A."/>
            <person name="Barry K.W."/>
            <person name="Cichocki N."/>
            <person name="Veneault-Fourrey C."/>
            <person name="LaButti K."/>
            <person name="Lindquist E.A."/>
            <person name="Lipzen A."/>
            <person name="Lundell T."/>
            <person name="Morin E."/>
            <person name="Murat C."/>
            <person name="Sun H."/>
            <person name="Tunlid A."/>
            <person name="Henrissat B."/>
            <person name="Grigoriev I.V."/>
            <person name="Hibbett D.S."/>
            <person name="Martin F."/>
            <person name="Nordberg H.P."/>
            <person name="Cantor M.N."/>
            <person name="Hua S.X."/>
        </authorList>
    </citation>
    <scope>NUCLEOTIDE SEQUENCE [LARGE SCALE GENOMIC DNA]</scope>
    <source>
        <strain evidence="1 2">Foug A</strain>
    </source>
</reference>
<dbReference type="Proteomes" id="UP000053989">
    <property type="component" value="Unassembled WGS sequence"/>
</dbReference>
<organism evidence="1 2">
    <name type="scientific">Scleroderma citrinum Foug A</name>
    <dbReference type="NCBI Taxonomy" id="1036808"/>
    <lineage>
        <taxon>Eukaryota</taxon>
        <taxon>Fungi</taxon>
        <taxon>Dikarya</taxon>
        <taxon>Basidiomycota</taxon>
        <taxon>Agaricomycotina</taxon>
        <taxon>Agaricomycetes</taxon>
        <taxon>Agaricomycetidae</taxon>
        <taxon>Boletales</taxon>
        <taxon>Sclerodermatineae</taxon>
        <taxon>Sclerodermataceae</taxon>
        <taxon>Scleroderma</taxon>
    </lineage>
</organism>
<dbReference type="HOGENOM" id="CLU_2851029_0_0_1"/>
<reference evidence="2" key="2">
    <citation type="submission" date="2015-01" db="EMBL/GenBank/DDBJ databases">
        <title>Evolutionary Origins and Diversification of the Mycorrhizal Mutualists.</title>
        <authorList>
            <consortium name="DOE Joint Genome Institute"/>
            <consortium name="Mycorrhizal Genomics Consortium"/>
            <person name="Kohler A."/>
            <person name="Kuo A."/>
            <person name="Nagy L.G."/>
            <person name="Floudas D."/>
            <person name="Copeland A."/>
            <person name="Barry K.W."/>
            <person name="Cichocki N."/>
            <person name="Veneault-Fourrey C."/>
            <person name="LaButti K."/>
            <person name="Lindquist E.A."/>
            <person name="Lipzen A."/>
            <person name="Lundell T."/>
            <person name="Morin E."/>
            <person name="Murat C."/>
            <person name="Riley R."/>
            <person name="Ohm R."/>
            <person name="Sun H."/>
            <person name="Tunlid A."/>
            <person name="Henrissat B."/>
            <person name="Grigoriev I.V."/>
            <person name="Hibbett D.S."/>
            <person name="Martin F."/>
        </authorList>
    </citation>
    <scope>NUCLEOTIDE SEQUENCE [LARGE SCALE GENOMIC DNA]</scope>
    <source>
        <strain evidence="2">Foug A</strain>
    </source>
</reference>
<dbReference type="AlphaFoldDB" id="A0A0C3D969"/>
<dbReference type="InParanoid" id="A0A0C3D969"/>
<accession>A0A0C3D969</accession>
<proteinExistence type="predicted"/>
<keyword evidence="2" id="KW-1185">Reference proteome</keyword>
<sequence>MSSLKVPSQDKDYLLIWQLMPCCPSRYTGMCRFIECSDPQTLGENTDPKYMYDRSPRYHAFIMTK</sequence>
<dbReference type="EMBL" id="KN822195">
    <property type="protein sequence ID" value="KIM52949.1"/>
    <property type="molecule type" value="Genomic_DNA"/>
</dbReference>
<evidence type="ECO:0000313" key="2">
    <source>
        <dbReference type="Proteomes" id="UP000053989"/>
    </source>
</evidence>
<name>A0A0C3D969_9AGAM</name>
<protein>
    <submittedName>
        <fullName evidence="1">Uncharacterized protein</fullName>
    </submittedName>
</protein>